<dbReference type="OrthoDB" id="5872351at2759"/>
<feature type="transmembrane region" description="Helical" evidence="1">
    <location>
        <begin position="60"/>
        <end position="84"/>
    </location>
</feature>
<accession>O45697</accession>
<dbReference type="Proteomes" id="UP000001940">
    <property type="component" value="Chromosome V"/>
</dbReference>
<feature type="transmembrane region" description="Helical" evidence="1">
    <location>
        <begin position="284"/>
        <end position="307"/>
    </location>
</feature>
<dbReference type="PANTHER" id="PTHR22941:SF2">
    <property type="entry name" value="SERPENTINE RECEPTOR, CLASS H-RELATED"/>
    <property type="match status" value="1"/>
</dbReference>
<gene>
    <name evidence="2 4" type="primary">srh-201</name>
    <name evidence="2" type="ORF">CELE_R03H4.9</name>
    <name evidence="4" type="ORF">R03H4.9</name>
</gene>
<dbReference type="PaxDb" id="6239-R03H4.9"/>
<dbReference type="CTD" id="187554"/>
<reference evidence="2 3" key="1">
    <citation type="journal article" date="1998" name="Science">
        <title>Genome sequence of the nematode C. elegans: a platform for investigating biology.</title>
        <authorList>
            <consortium name="The C. elegans sequencing consortium"/>
            <person name="Sulson J.E."/>
            <person name="Waterston R."/>
        </authorList>
    </citation>
    <scope>NUCLEOTIDE SEQUENCE [LARGE SCALE GENOMIC DNA]</scope>
    <source>
        <strain evidence="2 3">Bristol N2</strain>
    </source>
</reference>
<dbReference type="PhylomeDB" id="O45697"/>
<dbReference type="Pfam" id="PF10318">
    <property type="entry name" value="7TM_GPCR_Srh"/>
    <property type="match status" value="1"/>
</dbReference>
<evidence type="ECO:0000313" key="3">
    <source>
        <dbReference type="Proteomes" id="UP000001940"/>
    </source>
</evidence>
<dbReference type="KEGG" id="cel:CELE_R03H4.9"/>
<dbReference type="UCSC" id="R03H4.9">
    <property type="organism name" value="c. elegans"/>
</dbReference>
<dbReference type="PIR" id="T28864">
    <property type="entry name" value="T28864"/>
</dbReference>
<keyword evidence="1" id="KW-0472">Membrane</keyword>
<feature type="transmembrane region" description="Helical" evidence="1">
    <location>
        <begin position="104"/>
        <end position="126"/>
    </location>
</feature>
<organism evidence="2 3">
    <name type="scientific">Caenorhabditis elegans</name>
    <dbReference type="NCBI Taxonomy" id="6239"/>
    <lineage>
        <taxon>Eukaryota</taxon>
        <taxon>Metazoa</taxon>
        <taxon>Ecdysozoa</taxon>
        <taxon>Nematoda</taxon>
        <taxon>Chromadorea</taxon>
        <taxon>Rhabditida</taxon>
        <taxon>Rhabditina</taxon>
        <taxon>Rhabditomorpha</taxon>
        <taxon>Rhabditoidea</taxon>
        <taxon>Rhabditidae</taxon>
        <taxon>Peloderinae</taxon>
        <taxon>Caenorhabditis</taxon>
    </lineage>
</organism>
<keyword evidence="1" id="KW-0812">Transmembrane</keyword>
<dbReference type="InterPro" id="IPR019422">
    <property type="entry name" value="7TM_GPCR_serpentine_rcpt_Srh"/>
</dbReference>
<dbReference type="FunCoup" id="O45697">
    <property type="interactions" value="6"/>
</dbReference>
<feature type="transmembrane region" description="Helical" evidence="1">
    <location>
        <begin position="250"/>
        <end position="272"/>
    </location>
</feature>
<feature type="transmembrane region" description="Helical" evidence="1">
    <location>
        <begin position="205"/>
        <end position="229"/>
    </location>
</feature>
<proteinExistence type="predicted"/>
<evidence type="ECO:0000313" key="4">
    <source>
        <dbReference type="WormBase" id="R03H4.9"/>
    </source>
</evidence>
<evidence type="ECO:0000313" key="2">
    <source>
        <dbReference type="EMBL" id="CCD65676.1"/>
    </source>
</evidence>
<dbReference type="EMBL" id="BX284605">
    <property type="protein sequence ID" value="CCD65676.1"/>
    <property type="molecule type" value="Genomic_DNA"/>
</dbReference>
<feature type="transmembrane region" description="Helical" evidence="1">
    <location>
        <begin position="28"/>
        <end position="48"/>
    </location>
</feature>
<feature type="transmembrane region" description="Helical" evidence="1">
    <location>
        <begin position="147"/>
        <end position="168"/>
    </location>
</feature>
<keyword evidence="1" id="KW-1133">Transmembrane helix</keyword>
<dbReference type="HOGENOM" id="CLU_042960_1_1_1"/>
<dbReference type="InParanoid" id="O45697"/>
<sequence length="351" mass="40726">MSRSVIQLNITCIPQEDYFGSPQFYSTSMHIVSVIATPIHSLGLFCILFKTPDQMKSIKFYLLVLHIWVMAFDYSLTLFTIPFILAPGLAGYSLGLYKYFNVPFMIQVIIILALFAWMMFAAVSIFENRFYTICTFSWKKHWSFWRRPWLAIHYIGDVILLIPVAIFVPDQKTALIKTYKRLPCLPQEVYEAPIVVAADDYTYHFIAAFFGVILITSEIFFFVGFLVSNSIQQLKQKTMSQKTYNMQKKLLIALVIQSFVPMTFFMFPLVYGMVVVIKEYYNQAIVNILFINGSMHGFVSTLAMLFLHRPYREATLNIFSVLQKKPSPEISHNVVSNNYVPRNSTRRVQVW</sequence>
<keyword evidence="2" id="KW-0675">Receptor</keyword>
<protein>
    <submittedName>
        <fullName evidence="2">Serpentine Receptor, class H</fullName>
    </submittedName>
</protein>
<evidence type="ECO:0000256" key="1">
    <source>
        <dbReference type="SAM" id="Phobius"/>
    </source>
</evidence>
<dbReference type="PANTHER" id="PTHR22941">
    <property type="entry name" value="SERPENTINE RECEPTOR"/>
    <property type="match status" value="1"/>
</dbReference>
<dbReference type="AGR" id="WB:WBGene00005412"/>
<dbReference type="AlphaFoldDB" id="O45697"/>
<dbReference type="OMA" id="MEATIFC"/>
<keyword evidence="3" id="KW-1185">Reference proteome</keyword>
<name>O45697_CAEEL</name>
<dbReference type="InterPro" id="IPR053220">
    <property type="entry name" value="Nematode_rcpt-like_serp_H"/>
</dbReference>
<dbReference type="WormBase" id="R03H4.9">
    <property type="protein sequence ID" value="CE12510"/>
    <property type="gene ID" value="WBGene00005412"/>
    <property type="gene designation" value="srh-201"/>
</dbReference>
<dbReference type="RefSeq" id="NP_505331.1">
    <property type="nucleotide sequence ID" value="NM_072930.1"/>
</dbReference>
<dbReference type="eggNOG" id="ENOG502RT6X">
    <property type="taxonomic scope" value="Eukaryota"/>
</dbReference>
<dbReference type="SUPFAM" id="SSF81321">
    <property type="entry name" value="Family A G protein-coupled receptor-like"/>
    <property type="match status" value="1"/>
</dbReference>
<dbReference type="GeneID" id="187554"/>